<dbReference type="EMBL" id="QYUN01000003">
    <property type="protein sequence ID" value="RJF96591.1"/>
    <property type="molecule type" value="Genomic_DNA"/>
</dbReference>
<feature type="domain" description="4Fe-4S ferredoxin-type" evidence="8">
    <location>
        <begin position="253"/>
        <end position="281"/>
    </location>
</feature>
<dbReference type="InterPro" id="IPR017896">
    <property type="entry name" value="4Fe4S_Fe-S-bd"/>
</dbReference>
<organism evidence="9 10">
    <name type="scientific">Noviherbaspirillum cavernae</name>
    <dbReference type="NCBI Taxonomy" id="2320862"/>
    <lineage>
        <taxon>Bacteria</taxon>
        <taxon>Pseudomonadati</taxon>
        <taxon>Pseudomonadota</taxon>
        <taxon>Betaproteobacteria</taxon>
        <taxon>Burkholderiales</taxon>
        <taxon>Oxalobacteraceae</taxon>
        <taxon>Noviherbaspirillum</taxon>
    </lineage>
</organism>
<dbReference type="Pfam" id="PF11614">
    <property type="entry name" value="FixG_C"/>
    <property type="match status" value="1"/>
</dbReference>
<dbReference type="Proteomes" id="UP000285190">
    <property type="component" value="Unassembled WGS sequence"/>
</dbReference>
<keyword evidence="4" id="KW-0249">Electron transport</keyword>
<keyword evidence="5" id="KW-0408">Iron</keyword>
<dbReference type="PANTHER" id="PTHR30176:SF3">
    <property type="entry name" value="FERREDOXIN-TYPE PROTEIN NAPH"/>
    <property type="match status" value="1"/>
</dbReference>
<dbReference type="AlphaFoldDB" id="A0A418WVL2"/>
<reference evidence="9 10" key="1">
    <citation type="submission" date="2018-09" db="EMBL/GenBank/DDBJ databases">
        <authorList>
            <person name="Zhu H."/>
        </authorList>
    </citation>
    <scope>NUCLEOTIDE SEQUENCE [LARGE SCALE GENOMIC DNA]</scope>
    <source>
        <strain evidence="9 10">K2R10-39</strain>
    </source>
</reference>
<dbReference type="InterPro" id="IPR032879">
    <property type="entry name" value="FixG_C"/>
</dbReference>
<keyword evidence="7" id="KW-0472">Membrane</keyword>
<comment type="caution">
    <text evidence="9">The sequence shown here is derived from an EMBL/GenBank/DDBJ whole genome shotgun (WGS) entry which is preliminary data.</text>
</comment>
<dbReference type="GO" id="GO:0051539">
    <property type="term" value="F:4 iron, 4 sulfur cluster binding"/>
    <property type="evidence" value="ECO:0007669"/>
    <property type="project" value="UniProtKB-KW"/>
</dbReference>
<feature type="transmembrane region" description="Helical" evidence="7">
    <location>
        <begin position="336"/>
        <end position="355"/>
    </location>
</feature>
<evidence type="ECO:0000256" key="1">
    <source>
        <dbReference type="ARBA" id="ARBA00022448"/>
    </source>
</evidence>
<dbReference type="InterPro" id="IPR014116">
    <property type="entry name" value="Cyt_c_oxidase_cbb3_FixG"/>
</dbReference>
<protein>
    <submittedName>
        <fullName evidence="9">Cytochrome c oxidase accessory protein CcoG</fullName>
    </submittedName>
</protein>
<feature type="transmembrane region" description="Helical" evidence="7">
    <location>
        <begin position="32"/>
        <end position="52"/>
    </location>
</feature>
<dbReference type="NCBIfam" id="TIGR02745">
    <property type="entry name" value="ccoG_rdxA_fixG"/>
    <property type="match status" value="1"/>
</dbReference>
<evidence type="ECO:0000256" key="6">
    <source>
        <dbReference type="ARBA" id="ARBA00023014"/>
    </source>
</evidence>
<evidence type="ECO:0000256" key="3">
    <source>
        <dbReference type="ARBA" id="ARBA00022723"/>
    </source>
</evidence>
<dbReference type="GO" id="GO:0005886">
    <property type="term" value="C:plasma membrane"/>
    <property type="evidence" value="ECO:0007669"/>
    <property type="project" value="TreeGrafter"/>
</dbReference>
<dbReference type="InterPro" id="IPR013783">
    <property type="entry name" value="Ig-like_fold"/>
</dbReference>
<evidence type="ECO:0000259" key="8">
    <source>
        <dbReference type="PROSITE" id="PS51379"/>
    </source>
</evidence>
<name>A0A418WVL2_9BURK</name>
<feature type="transmembrane region" description="Helical" evidence="7">
    <location>
        <begin position="189"/>
        <end position="206"/>
    </location>
</feature>
<keyword evidence="6" id="KW-0411">Iron-sulfur</keyword>
<dbReference type="Pfam" id="PF12801">
    <property type="entry name" value="Fer4_5"/>
    <property type="match status" value="1"/>
</dbReference>
<keyword evidence="10" id="KW-1185">Reference proteome</keyword>
<feature type="transmembrane region" description="Helical" evidence="7">
    <location>
        <begin position="79"/>
        <end position="99"/>
    </location>
</feature>
<evidence type="ECO:0000256" key="5">
    <source>
        <dbReference type="ARBA" id="ARBA00023004"/>
    </source>
</evidence>
<keyword evidence="7" id="KW-1133">Transmembrane helix</keyword>
<evidence type="ECO:0000256" key="2">
    <source>
        <dbReference type="ARBA" id="ARBA00022485"/>
    </source>
</evidence>
<dbReference type="InterPro" id="IPR051684">
    <property type="entry name" value="Electron_Trans/Redox"/>
</dbReference>
<keyword evidence="7" id="KW-0812">Transmembrane</keyword>
<keyword evidence="3" id="KW-0479">Metal-binding</keyword>
<dbReference type="SUPFAM" id="SSF54862">
    <property type="entry name" value="4Fe-4S ferredoxins"/>
    <property type="match status" value="1"/>
</dbReference>
<dbReference type="PANTHER" id="PTHR30176">
    <property type="entry name" value="FERREDOXIN-TYPE PROTEIN NAPH"/>
    <property type="match status" value="1"/>
</dbReference>
<sequence length="468" mass="53422">MSEAAPEFSVIKMYAAREEIYPREIKGWYANWRWVCVWLTQLVFYGLPWLSWNGRQAILFDLGARKFYIFGVVLWPQDFIYLAALLIICAYALFLFTAVGGRLWCGYACPQTVYTEIFMWMERKIEGNRSARMRLDRQPWSLEKLARKSAKHAAWGAVALWTGFTFVGYFTPIHILWGAAGTLTLGPWEWFWVLFYAFATYGNAGWMREQVCKYMCPYARFQSSMFDQDTLIITYDQERGEPRGAWKKSGSKPAQKTVQGDCIDCTMCVQVCPTGIDIRNGLQYDCIGCAACIDACDSVMDKVGTPRGLIRYATDNAIKNHLSPRQIWQRALRPRVLVYTGILLLIVTAFLGSLVTRTPLKLDVIRDRGSMGREVEDGIIENVYRLQIMNTDERVHRYRISVSGIDSITLATPDIVELKGTEARAVPVRVRVAHGMGEKGSNRIMFKLEALDDAALQVKENAVFFVPR</sequence>
<dbReference type="OrthoDB" id="9811700at2"/>
<keyword evidence="1" id="KW-0813">Transport</keyword>
<dbReference type="InterPro" id="IPR017900">
    <property type="entry name" value="4Fe4S_Fe_S_CS"/>
</dbReference>
<dbReference type="Pfam" id="PF13746">
    <property type="entry name" value="Fer4_18"/>
    <property type="match status" value="1"/>
</dbReference>
<evidence type="ECO:0000256" key="7">
    <source>
        <dbReference type="SAM" id="Phobius"/>
    </source>
</evidence>
<accession>A0A418WVL2</accession>
<evidence type="ECO:0000313" key="10">
    <source>
        <dbReference type="Proteomes" id="UP000285190"/>
    </source>
</evidence>
<proteinExistence type="predicted"/>
<evidence type="ECO:0000313" key="9">
    <source>
        <dbReference type="EMBL" id="RJF96591.1"/>
    </source>
</evidence>
<dbReference type="Gene3D" id="2.60.40.10">
    <property type="entry name" value="Immunoglobulins"/>
    <property type="match status" value="1"/>
</dbReference>
<dbReference type="GO" id="GO:0046872">
    <property type="term" value="F:metal ion binding"/>
    <property type="evidence" value="ECO:0007669"/>
    <property type="project" value="UniProtKB-KW"/>
</dbReference>
<feature type="transmembrane region" description="Helical" evidence="7">
    <location>
        <begin position="153"/>
        <end position="177"/>
    </location>
</feature>
<keyword evidence="2" id="KW-0004">4Fe-4S</keyword>
<dbReference type="PROSITE" id="PS00198">
    <property type="entry name" value="4FE4S_FER_1"/>
    <property type="match status" value="1"/>
</dbReference>
<evidence type="ECO:0000256" key="4">
    <source>
        <dbReference type="ARBA" id="ARBA00022982"/>
    </source>
</evidence>
<dbReference type="RefSeq" id="WP_119742626.1">
    <property type="nucleotide sequence ID" value="NZ_QYUN01000003.1"/>
</dbReference>
<gene>
    <name evidence="9" type="primary">ccoG</name>
    <name evidence="9" type="ORF">D3870_19330</name>
</gene>
<dbReference type="PROSITE" id="PS51379">
    <property type="entry name" value="4FE4S_FER_2"/>
    <property type="match status" value="1"/>
</dbReference>